<dbReference type="AlphaFoldDB" id="A0AAV3ZFQ6"/>
<keyword evidence="3" id="KW-1185">Reference proteome</keyword>
<evidence type="ECO:0000313" key="2">
    <source>
        <dbReference type="EMBL" id="GFN93326.1"/>
    </source>
</evidence>
<feature type="compositionally biased region" description="Basic residues" evidence="1">
    <location>
        <begin position="175"/>
        <end position="186"/>
    </location>
</feature>
<reference evidence="2 3" key="1">
    <citation type="journal article" date="2021" name="Elife">
        <title>Chloroplast acquisition without the gene transfer in kleptoplastic sea slugs, Plakobranchus ocellatus.</title>
        <authorList>
            <person name="Maeda T."/>
            <person name="Takahashi S."/>
            <person name="Yoshida T."/>
            <person name="Shimamura S."/>
            <person name="Takaki Y."/>
            <person name="Nagai Y."/>
            <person name="Toyoda A."/>
            <person name="Suzuki Y."/>
            <person name="Arimoto A."/>
            <person name="Ishii H."/>
            <person name="Satoh N."/>
            <person name="Nishiyama T."/>
            <person name="Hasebe M."/>
            <person name="Maruyama T."/>
            <person name="Minagawa J."/>
            <person name="Obokata J."/>
            <person name="Shigenobu S."/>
        </authorList>
    </citation>
    <scope>NUCLEOTIDE SEQUENCE [LARGE SCALE GENOMIC DNA]</scope>
</reference>
<accession>A0AAV3ZFQ6</accession>
<dbReference type="EMBL" id="BLXT01002329">
    <property type="protein sequence ID" value="GFN93326.1"/>
    <property type="molecule type" value="Genomic_DNA"/>
</dbReference>
<evidence type="ECO:0000256" key="1">
    <source>
        <dbReference type="SAM" id="MobiDB-lite"/>
    </source>
</evidence>
<feature type="compositionally biased region" description="Acidic residues" evidence="1">
    <location>
        <begin position="140"/>
        <end position="153"/>
    </location>
</feature>
<gene>
    <name evidence="2" type="ORF">PoB_001983200</name>
</gene>
<protein>
    <submittedName>
        <fullName evidence="2">Uncharacterized protein</fullName>
    </submittedName>
</protein>
<organism evidence="2 3">
    <name type="scientific">Plakobranchus ocellatus</name>
    <dbReference type="NCBI Taxonomy" id="259542"/>
    <lineage>
        <taxon>Eukaryota</taxon>
        <taxon>Metazoa</taxon>
        <taxon>Spiralia</taxon>
        <taxon>Lophotrochozoa</taxon>
        <taxon>Mollusca</taxon>
        <taxon>Gastropoda</taxon>
        <taxon>Heterobranchia</taxon>
        <taxon>Euthyneura</taxon>
        <taxon>Panpulmonata</taxon>
        <taxon>Sacoglossa</taxon>
        <taxon>Placobranchoidea</taxon>
        <taxon>Plakobranchidae</taxon>
        <taxon>Plakobranchus</taxon>
    </lineage>
</organism>
<feature type="region of interest" description="Disordered" evidence="1">
    <location>
        <begin position="105"/>
        <end position="186"/>
    </location>
</feature>
<name>A0AAV3ZFQ6_9GAST</name>
<sequence length="228" mass="25172">MWFSYPTSCSGLGIGDPIGDNSVELLGEGFAIDTTGVIARIVGDDFTGVNFEVVGVDCSGVIEKHSRSDNSVKRVNTTTKHSNCSTVIDSRDTDTLDLLGFAVNKSNREASSPPQPHRQYPWKKNRYRGFSPLPSASSSTEEEEDETKEEGEMQNESAEGSNKEGDREGTARASNSKRRRRWQKLKSLPLRHCHKRRLSPMADPIARRQLIAVVVLCLVFMVGEAVGE</sequence>
<proteinExistence type="predicted"/>
<dbReference type="Proteomes" id="UP000735302">
    <property type="component" value="Unassembled WGS sequence"/>
</dbReference>
<comment type="caution">
    <text evidence="2">The sequence shown here is derived from an EMBL/GenBank/DDBJ whole genome shotgun (WGS) entry which is preliminary data.</text>
</comment>
<evidence type="ECO:0000313" key="3">
    <source>
        <dbReference type="Proteomes" id="UP000735302"/>
    </source>
</evidence>
<feature type="compositionally biased region" description="Basic and acidic residues" evidence="1">
    <location>
        <begin position="161"/>
        <end position="170"/>
    </location>
</feature>